<dbReference type="RefSeq" id="WP_168148765.1">
    <property type="nucleotide sequence ID" value="NZ_JAAVXB010000008.1"/>
</dbReference>
<keyword evidence="4" id="KW-1185">Reference proteome</keyword>
<sequence>MSSDVILFPFIDPAVQIIVICAAAFVVFFFLSALSDVLRMRRHAPRAERSAQAAEPHASIASNSSP</sequence>
<dbReference type="EMBL" id="JAAVXB010000008">
    <property type="protein sequence ID" value="NKF23433.1"/>
    <property type="molecule type" value="Genomic_DNA"/>
</dbReference>
<evidence type="ECO:0000313" key="3">
    <source>
        <dbReference type="EMBL" id="NKF23433.1"/>
    </source>
</evidence>
<proteinExistence type="predicted"/>
<protein>
    <submittedName>
        <fullName evidence="3">Uncharacterized protein</fullName>
    </submittedName>
</protein>
<keyword evidence="2" id="KW-0472">Membrane</keyword>
<dbReference type="AlphaFoldDB" id="A0A969WCD3"/>
<dbReference type="Proteomes" id="UP000653472">
    <property type="component" value="Unassembled WGS sequence"/>
</dbReference>
<gene>
    <name evidence="3" type="ORF">G7Y82_14030</name>
</gene>
<evidence type="ECO:0000313" key="4">
    <source>
        <dbReference type="Proteomes" id="UP000653472"/>
    </source>
</evidence>
<feature type="region of interest" description="Disordered" evidence="1">
    <location>
        <begin position="47"/>
        <end position="66"/>
    </location>
</feature>
<keyword evidence="2" id="KW-1133">Transmembrane helix</keyword>
<evidence type="ECO:0000256" key="2">
    <source>
        <dbReference type="SAM" id="Phobius"/>
    </source>
</evidence>
<accession>A0A969WCD3</accession>
<evidence type="ECO:0000256" key="1">
    <source>
        <dbReference type="SAM" id="MobiDB-lite"/>
    </source>
</evidence>
<keyword evidence="2" id="KW-0812">Transmembrane</keyword>
<feature type="transmembrane region" description="Helical" evidence="2">
    <location>
        <begin position="14"/>
        <end position="34"/>
    </location>
</feature>
<reference evidence="3" key="1">
    <citation type="submission" date="2020-03" db="EMBL/GenBank/DDBJ databases">
        <title>Solimonas marina sp. nov., isolated from deep seawater of the Pacific Ocean.</title>
        <authorList>
            <person name="Liu X."/>
            <person name="Lai Q."/>
            <person name="Sun F."/>
            <person name="Gai Y."/>
            <person name="Li G."/>
            <person name="Shao Z."/>
        </authorList>
    </citation>
    <scope>NUCLEOTIDE SEQUENCE</scope>
    <source>
        <strain evidence="3">C16B3</strain>
    </source>
</reference>
<comment type="caution">
    <text evidence="3">The sequence shown here is derived from an EMBL/GenBank/DDBJ whole genome shotgun (WGS) entry which is preliminary data.</text>
</comment>
<name>A0A969WCD3_9GAMM</name>
<organism evidence="3 4">
    <name type="scientific">Solimonas marina</name>
    <dbReference type="NCBI Taxonomy" id="2714601"/>
    <lineage>
        <taxon>Bacteria</taxon>
        <taxon>Pseudomonadati</taxon>
        <taxon>Pseudomonadota</taxon>
        <taxon>Gammaproteobacteria</taxon>
        <taxon>Nevskiales</taxon>
        <taxon>Nevskiaceae</taxon>
        <taxon>Solimonas</taxon>
    </lineage>
</organism>